<evidence type="ECO:0000259" key="2">
    <source>
        <dbReference type="Pfam" id="PF12850"/>
    </source>
</evidence>
<accession>A0A5A5TYK8</accession>
<dbReference type="InterPro" id="IPR024654">
    <property type="entry name" value="Calcineurin-like_PHP_lpxH"/>
</dbReference>
<comment type="caution">
    <text evidence="3">The sequence shown here is derived from an EMBL/GenBank/DDBJ whole genome shotgun (WGS) entry which is preliminary data.</text>
</comment>
<gene>
    <name evidence="3" type="ORF">LCIT_02640</name>
</gene>
<evidence type="ECO:0000313" key="3">
    <source>
        <dbReference type="EMBL" id="GDZ83022.1"/>
    </source>
</evidence>
<evidence type="ECO:0000313" key="4">
    <source>
        <dbReference type="Proteomes" id="UP000323274"/>
    </source>
</evidence>
<dbReference type="Pfam" id="PF12850">
    <property type="entry name" value="Metallophos_2"/>
    <property type="match status" value="1"/>
</dbReference>
<dbReference type="EMBL" id="BJJW01000002">
    <property type="protein sequence ID" value="GDZ83022.1"/>
    <property type="molecule type" value="Genomic_DNA"/>
</dbReference>
<dbReference type="Proteomes" id="UP000323274">
    <property type="component" value="Unassembled WGS sequence"/>
</dbReference>
<dbReference type="RefSeq" id="WP_146983349.1">
    <property type="nucleotide sequence ID" value="NZ_BJJW01000002.1"/>
</dbReference>
<name>A0A5A5TYK8_LEUCI</name>
<sequence length="205" mass="23837">MDFYTSDTHFYHQDLLLSQFFSPRKQFLTVEDMNETIIANWNSKVKPTDTVYHLGDISMKFTKPPKLIMSETLAILKRLHGNFIIIKGNHDQTALLKFLKQNNDITANQKPKFTIHEVGTRVKFAHYEVFLTHYPLIFGMTKNQINLHGHIHNYAMPHQENINVGIDSPEIGYLPKNSVPFGAPLSQNEVIEMIQAKRHHMLRNR</sequence>
<feature type="domain" description="Calcineurin-like phosphoesterase" evidence="2">
    <location>
        <begin position="6"/>
        <end position="161"/>
    </location>
</feature>
<organism evidence="3 4">
    <name type="scientific">Leuconostoc citreum</name>
    <dbReference type="NCBI Taxonomy" id="33964"/>
    <lineage>
        <taxon>Bacteria</taxon>
        <taxon>Bacillati</taxon>
        <taxon>Bacillota</taxon>
        <taxon>Bacilli</taxon>
        <taxon>Lactobacillales</taxon>
        <taxon>Lactobacillaceae</taxon>
        <taxon>Leuconostoc</taxon>
    </lineage>
</organism>
<proteinExistence type="inferred from homology"/>
<protein>
    <submittedName>
        <fullName evidence="3">Metallophosphatase</fullName>
    </submittedName>
</protein>
<dbReference type="AlphaFoldDB" id="A0A5A5TYK8"/>
<dbReference type="SUPFAM" id="SSF56300">
    <property type="entry name" value="Metallo-dependent phosphatases"/>
    <property type="match status" value="1"/>
</dbReference>
<evidence type="ECO:0000256" key="1">
    <source>
        <dbReference type="ARBA" id="ARBA00008950"/>
    </source>
</evidence>
<dbReference type="InterPro" id="IPR029052">
    <property type="entry name" value="Metallo-depent_PP-like"/>
</dbReference>
<dbReference type="Gene3D" id="3.60.21.10">
    <property type="match status" value="1"/>
</dbReference>
<comment type="similarity">
    <text evidence="1">Belongs to the metallophosphoesterase superfamily. YfcE family.</text>
</comment>
<reference evidence="3 4" key="1">
    <citation type="submission" date="2019-04" db="EMBL/GenBank/DDBJ databases">
        <title>A pseudo-fructophilic Leuconostoc citreum strain F192-5 isolated from peel of satsuma mandarin: the first report for isolation and characterization of strain-dependent fructophilic-like characteristics.</title>
        <authorList>
            <person name="Maeno S."/>
            <person name="Tanizawa Y."/>
            <person name="Kajikawa A."/>
            <person name="Kanesaki Y."/>
            <person name="Kubota E."/>
            <person name="Arita M."/>
            <person name="Leon D."/>
            <person name="Endo A."/>
        </authorList>
    </citation>
    <scope>NUCLEOTIDE SEQUENCE [LARGE SCALE GENOMIC DNA]</scope>
    <source>
        <strain evidence="3 4">F192-5</strain>
    </source>
</reference>